<dbReference type="PANTHER" id="PTHR38011">
    <property type="entry name" value="DIHYDROFOLATE REDUCTASE FAMILY PROTEIN (AFU_ORTHOLOGUE AFUA_8G06820)"/>
    <property type="match status" value="1"/>
</dbReference>
<evidence type="ECO:0000313" key="3">
    <source>
        <dbReference type="Proteomes" id="UP000287171"/>
    </source>
</evidence>
<gene>
    <name evidence="2" type="ORF">KDA_65870</name>
</gene>
<evidence type="ECO:0000313" key="2">
    <source>
        <dbReference type="EMBL" id="GCE31103.1"/>
    </source>
</evidence>
<dbReference type="GO" id="GO:0008703">
    <property type="term" value="F:5-amino-6-(5-phosphoribosylamino)uracil reductase activity"/>
    <property type="evidence" value="ECO:0007669"/>
    <property type="project" value="InterPro"/>
</dbReference>
<protein>
    <submittedName>
        <fullName evidence="2">Riboflavin biosynthesis protein RibD</fullName>
    </submittedName>
</protein>
<comment type="caution">
    <text evidence="2">The sequence shown here is derived from an EMBL/GenBank/DDBJ whole genome shotgun (WGS) entry which is preliminary data.</text>
</comment>
<dbReference type="AlphaFoldDB" id="A0A402BIA0"/>
<dbReference type="RefSeq" id="WP_126631104.1">
    <property type="nucleotide sequence ID" value="NZ_BIFT01000002.1"/>
</dbReference>
<dbReference type="OrthoDB" id="195113at2"/>
<keyword evidence="3" id="KW-1185">Reference proteome</keyword>
<organism evidence="2 3">
    <name type="scientific">Dictyobacter alpinus</name>
    <dbReference type="NCBI Taxonomy" id="2014873"/>
    <lineage>
        <taxon>Bacteria</taxon>
        <taxon>Bacillati</taxon>
        <taxon>Chloroflexota</taxon>
        <taxon>Ktedonobacteria</taxon>
        <taxon>Ktedonobacterales</taxon>
        <taxon>Dictyobacteraceae</taxon>
        <taxon>Dictyobacter</taxon>
    </lineage>
</organism>
<proteinExistence type="predicted"/>
<dbReference type="SUPFAM" id="SSF53597">
    <property type="entry name" value="Dihydrofolate reductase-like"/>
    <property type="match status" value="1"/>
</dbReference>
<dbReference type="Proteomes" id="UP000287171">
    <property type="component" value="Unassembled WGS sequence"/>
</dbReference>
<feature type="domain" description="Bacterial bifunctional deaminase-reductase C-terminal" evidence="1">
    <location>
        <begin position="3"/>
        <end position="173"/>
    </location>
</feature>
<dbReference type="EMBL" id="BIFT01000002">
    <property type="protein sequence ID" value="GCE31103.1"/>
    <property type="molecule type" value="Genomic_DNA"/>
</dbReference>
<accession>A0A402BIA0</accession>
<dbReference type="InterPro" id="IPR024072">
    <property type="entry name" value="DHFR-like_dom_sf"/>
</dbReference>
<dbReference type="GO" id="GO:0009231">
    <property type="term" value="P:riboflavin biosynthetic process"/>
    <property type="evidence" value="ECO:0007669"/>
    <property type="project" value="InterPro"/>
</dbReference>
<reference evidence="3" key="1">
    <citation type="submission" date="2018-12" db="EMBL/GenBank/DDBJ databases">
        <title>Tengunoibacter tsumagoiensis gen. nov., sp. nov., Dictyobacter kobayashii sp. nov., D. alpinus sp. nov., and D. joshuensis sp. nov. and description of Dictyobacteraceae fam. nov. within the order Ktedonobacterales isolated from Tengu-no-mugimeshi.</title>
        <authorList>
            <person name="Wang C.M."/>
            <person name="Zheng Y."/>
            <person name="Sakai Y."/>
            <person name="Toyoda A."/>
            <person name="Minakuchi Y."/>
            <person name="Abe K."/>
            <person name="Yokota A."/>
            <person name="Yabe S."/>
        </authorList>
    </citation>
    <scope>NUCLEOTIDE SEQUENCE [LARGE SCALE GENOMIC DNA]</scope>
    <source>
        <strain evidence="3">Uno16</strain>
    </source>
</reference>
<dbReference type="PANTHER" id="PTHR38011:SF12">
    <property type="entry name" value="BIFUNCTIONAL DEAMINASE-REDUCTASE DOMAIN PROTEIN"/>
    <property type="match status" value="1"/>
</dbReference>
<dbReference type="InterPro" id="IPR050765">
    <property type="entry name" value="Riboflavin_Biosynth_HTPR"/>
</dbReference>
<evidence type="ECO:0000259" key="1">
    <source>
        <dbReference type="Pfam" id="PF01872"/>
    </source>
</evidence>
<name>A0A402BIA0_9CHLR</name>
<dbReference type="Gene3D" id="3.40.430.10">
    <property type="entry name" value="Dihydrofolate Reductase, subunit A"/>
    <property type="match status" value="1"/>
</dbReference>
<dbReference type="InterPro" id="IPR002734">
    <property type="entry name" value="RibDG_C"/>
</dbReference>
<dbReference type="Pfam" id="PF01872">
    <property type="entry name" value="RibD_C"/>
    <property type="match status" value="1"/>
</dbReference>
<sequence length="186" mass="20612">MGKVITGATMSLDGFMSDRNGDVSRLYPDFEALHNTEMLREEIRTTGAVVMGRHAYDMAEGDMTGYEYQVPIFVLTHHVPEKAARGENDKLTITFVATGIESAIAQAKAAAGDKHVMVVGGADTAQQCLRAGLVDEIHIGIVPILLGEGLRFFEPLNYEQLKLERTRILESSTRTDLWFRVVRQTI</sequence>